<name>A0A418XHW7_9PSED</name>
<gene>
    <name evidence="2" type="ORF">D3879_01540</name>
</gene>
<keyword evidence="3" id="KW-1185">Reference proteome</keyword>
<evidence type="ECO:0000313" key="2">
    <source>
        <dbReference type="EMBL" id="RJG12037.1"/>
    </source>
</evidence>
<dbReference type="GO" id="GO:0050135">
    <property type="term" value="F:NADP+ nucleosidase activity"/>
    <property type="evidence" value="ECO:0007669"/>
    <property type="project" value="InterPro"/>
</dbReference>
<sequence length="178" mass="19430">MVVCPLLLSKLTPYGTTLSDETSSYGRFSQSYADRTYRGLNLNINERGLLAQERVQAEAAGWVKPDGSTWWPPYDGAIPGTQRTITYQPSPEGSPLILVDRYGETSGRYISPVGVPLDARALSNVPTSPPSVYSVDGVIEGVERANAAGWFDQRGTGIQDKLPGRVQYYLDTGKLGER</sequence>
<reference evidence="2 3" key="1">
    <citation type="submission" date="2018-09" db="EMBL/GenBank/DDBJ databases">
        <authorList>
            <person name="Zhu H."/>
        </authorList>
    </citation>
    <scope>NUCLEOTIDE SEQUENCE [LARGE SCALE GENOMIC DNA]</scope>
    <source>
        <strain evidence="2 3">K1S02-6</strain>
    </source>
</reference>
<dbReference type="AlphaFoldDB" id="A0A418XHW7"/>
<protein>
    <submittedName>
        <fullName evidence="2">DUF4237 domain-containing protein</fullName>
    </submittedName>
</protein>
<comment type="caution">
    <text evidence="2">The sequence shown here is derived from an EMBL/GenBank/DDBJ whole genome shotgun (WGS) entry which is preliminary data.</text>
</comment>
<organism evidence="2 3">
    <name type="scientific">Pseudomonas cavernicola</name>
    <dbReference type="NCBI Taxonomy" id="2320866"/>
    <lineage>
        <taxon>Bacteria</taxon>
        <taxon>Pseudomonadati</taxon>
        <taxon>Pseudomonadota</taxon>
        <taxon>Gammaproteobacteria</taxon>
        <taxon>Pseudomonadales</taxon>
        <taxon>Pseudomonadaceae</taxon>
        <taxon>Pseudomonas</taxon>
    </lineage>
</organism>
<evidence type="ECO:0000259" key="1">
    <source>
        <dbReference type="Pfam" id="PF14021"/>
    </source>
</evidence>
<evidence type="ECO:0000313" key="3">
    <source>
        <dbReference type="Proteomes" id="UP000284021"/>
    </source>
</evidence>
<dbReference type="Proteomes" id="UP000284021">
    <property type="component" value="Unassembled WGS sequence"/>
</dbReference>
<accession>A0A418XHW7</accession>
<proteinExistence type="predicted"/>
<dbReference type="EMBL" id="QYUR01000002">
    <property type="protein sequence ID" value="RJG12037.1"/>
    <property type="molecule type" value="Genomic_DNA"/>
</dbReference>
<feature type="domain" description="TNT" evidence="1">
    <location>
        <begin position="98"/>
        <end position="176"/>
    </location>
</feature>
<dbReference type="InterPro" id="IPR025331">
    <property type="entry name" value="TNT"/>
</dbReference>
<dbReference type="Pfam" id="PF14021">
    <property type="entry name" value="TNT"/>
    <property type="match status" value="1"/>
</dbReference>